<name>A0AAE3XMW0_9BACT</name>
<dbReference type="InterPro" id="IPR053841">
    <property type="entry name" value="MksE"/>
</dbReference>
<protein>
    <submittedName>
        <fullName evidence="1">Uncharacterized protein</fullName>
    </submittedName>
</protein>
<accession>A0AAE3XMW0</accession>
<evidence type="ECO:0000313" key="2">
    <source>
        <dbReference type="Proteomes" id="UP001185092"/>
    </source>
</evidence>
<dbReference type="Pfam" id="PF21980">
    <property type="entry name" value="MksE"/>
    <property type="match status" value="1"/>
</dbReference>
<dbReference type="EMBL" id="JAVDQD010000002">
    <property type="protein sequence ID" value="MDR6239420.1"/>
    <property type="molecule type" value="Genomic_DNA"/>
</dbReference>
<dbReference type="Proteomes" id="UP001185092">
    <property type="component" value="Unassembled WGS sequence"/>
</dbReference>
<dbReference type="RefSeq" id="WP_309939086.1">
    <property type="nucleotide sequence ID" value="NZ_AP025305.1"/>
</dbReference>
<comment type="caution">
    <text evidence="1">The sequence shown here is derived from an EMBL/GenBank/DDBJ whole genome shotgun (WGS) entry which is preliminary data.</text>
</comment>
<proteinExistence type="predicted"/>
<organism evidence="1 2">
    <name type="scientific">Aureibacter tunicatorum</name>
    <dbReference type="NCBI Taxonomy" id="866807"/>
    <lineage>
        <taxon>Bacteria</taxon>
        <taxon>Pseudomonadati</taxon>
        <taxon>Bacteroidota</taxon>
        <taxon>Cytophagia</taxon>
        <taxon>Cytophagales</taxon>
        <taxon>Persicobacteraceae</taxon>
        <taxon>Aureibacter</taxon>
    </lineage>
</organism>
<keyword evidence="2" id="KW-1185">Reference proteome</keyword>
<evidence type="ECO:0000313" key="1">
    <source>
        <dbReference type="EMBL" id="MDR6239420.1"/>
    </source>
</evidence>
<sequence>MNENIQPYLAQIFEYLSRGNFVNENSSSKSQRKLYQIINENFEDVQLYFAPLKFVLEPSQNSSYYYFSRQESRYNLEQKLAKFYDYIDIMAFFADFNISMSEGFRFSVNELEQKCKVDTNLSDQLKAIIKEENNILDRVLKIVKMMTDRGFFECENEEKKEYKVLSSYTYLQDLVQLIDIEVIENEKPLK</sequence>
<reference evidence="1" key="1">
    <citation type="submission" date="2023-07" db="EMBL/GenBank/DDBJ databases">
        <title>Genomic Encyclopedia of Type Strains, Phase IV (KMG-IV): sequencing the most valuable type-strain genomes for metagenomic binning, comparative biology and taxonomic classification.</title>
        <authorList>
            <person name="Goeker M."/>
        </authorList>
    </citation>
    <scope>NUCLEOTIDE SEQUENCE</scope>
    <source>
        <strain evidence="1">DSM 26174</strain>
    </source>
</reference>
<dbReference type="AlphaFoldDB" id="A0AAE3XMW0"/>
<gene>
    <name evidence="1" type="ORF">HNQ88_002457</name>
</gene>